<dbReference type="Gene3D" id="3.40.50.1820">
    <property type="entry name" value="alpha/beta hydrolase"/>
    <property type="match status" value="1"/>
</dbReference>
<proteinExistence type="predicted"/>
<gene>
    <name evidence="1" type="ORF">M9Y10_004549</name>
</gene>
<dbReference type="SUPFAM" id="SSF53474">
    <property type="entry name" value="alpha/beta-Hydrolases"/>
    <property type="match status" value="1"/>
</dbReference>
<name>A0ABR2GQD2_9EUKA</name>
<accession>A0ABR2GQD2</accession>
<evidence type="ECO:0008006" key="3">
    <source>
        <dbReference type="Google" id="ProtNLM"/>
    </source>
</evidence>
<reference evidence="1 2" key="1">
    <citation type="submission" date="2024-04" db="EMBL/GenBank/DDBJ databases">
        <title>Tritrichomonas musculus Genome.</title>
        <authorList>
            <person name="Alves-Ferreira E."/>
            <person name="Grigg M."/>
            <person name="Lorenzi H."/>
            <person name="Galac M."/>
        </authorList>
    </citation>
    <scope>NUCLEOTIDE SEQUENCE [LARGE SCALE GENOMIC DNA]</scope>
    <source>
        <strain evidence="1 2">EAF2021</strain>
    </source>
</reference>
<protein>
    <recommendedName>
        <fullName evidence="3">DUF2974 domain-containing protein</fullName>
    </recommendedName>
</protein>
<dbReference type="InterPro" id="IPR024499">
    <property type="entry name" value="Mbeg1-like"/>
</dbReference>
<evidence type="ECO:0000313" key="1">
    <source>
        <dbReference type="EMBL" id="KAK8835445.1"/>
    </source>
</evidence>
<comment type="caution">
    <text evidence="1">The sequence shown here is derived from an EMBL/GenBank/DDBJ whole genome shotgun (WGS) entry which is preliminary data.</text>
</comment>
<evidence type="ECO:0000313" key="2">
    <source>
        <dbReference type="Proteomes" id="UP001470230"/>
    </source>
</evidence>
<sequence>MTTKKIIKKIWITLTLTYFILPISYAEEIHTLSEREILGIATICYNNTPIEKFPNLKEEKKFNAKWFGGYSDPKEFSSFKIEDYVINKSNKKMSGFSAITYSKDNNIIIAFRGTDNGIINENWKYIIPNRQHPQAKYADQYIKKIEDSNLIEENTNLYITGHSLGGYLATYATGIVLKSDKLKKHFVKTTTFNGLGLGYISDEQIKDNLENIDKDKLINYKIEGDIVSLIGKHFTDFITLKNISAIDPETPFIVNKNPHFLYHFFNQKPFLK</sequence>
<dbReference type="InterPro" id="IPR029058">
    <property type="entry name" value="AB_hydrolase_fold"/>
</dbReference>
<dbReference type="Pfam" id="PF11187">
    <property type="entry name" value="Mbeg1-like"/>
    <property type="match status" value="1"/>
</dbReference>
<dbReference type="EMBL" id="JAPFFF010000103">
    <property type="protein sequence ID" value="KAK8835445.1"/>
    <property type="molecule type" value="Genomic_DNA"/>
</dbReference>
<dbReference type="Proteomes" id="UP001470230">
    <property type="component" value="Unassembled WGS sequence"/>
</dbReference>
<organism evidence="1 2">
    <name type="scientific">Tritrichomonas musculus</name>
    <dbReference type="NCBI Taxonomy" id="1915356"/>
    <lineage>
        <taxon>Eukaryota</taxon>
        <taxon>Metamonada</taxon>
        <taxon>Parabasalia</taxon>
        <taxon>Tritrichomonadida</taxon>
        <taxon>Tritrichomonadidae</taxon>
        <taxon>Tritrichomonas</taxon>
    </lineage>
</organism>
<keyword evidence="2" id="KW-1185">Reference proteome</keyword>